<name>A0A1G9V5X7_9FIRM</name>
<feature type="signal peptide" evidence="2">
    <location>
        <begin position="1"/>
        <end position="21"/>
    </location>
</feature>
<dbReference type="RefSeq" id="WP_092637792.1">
    <property type="nucleotide sequence ID" value="NZ_FNID01000003.1"/>
</dbReference>
<gene>
    <name evidence="3" type="ORF">SAMN05192585_10360</name>
</gene>
<keyword evidence="4" id="KW-1185">Reference proteome</keyword>
<reference evidence="3 4" key="1">
    <citation type="submission" date="2016-10" db="EMBL/GenBank/DDBJ databases">
        <authorList>
            <person name="de Groot N.N."/>
        </authorList>
    </citation>
    <scope>NUCLEOTIDE SEQUENCE [LARGE SCALE GENOMIC DNA]</scope>
    <source>
        <strain evidence="3 4">CGMCC 1.5012</strain>
    </source>
</reference>
<dbReference type="AlphaFoldDB" id="A0A1G9V5X7"/>
<proteinExistence type="predicted"/>
<evidence type="ECO:0000256" key="1">
    <source>
        <dbReference type="SAM" id="MobiDB-lite"/>
    </source>
</evidence>
<dbReference type="OrthoDB" id="2088500at2"/>
<sequence>MKKLLGLILTALLLFSGCAQQGAAQSSQPAENQKNTKGATASQLAENQTRVYGKIQEINGNEIVLAVGTMKMPVGASGNMQPGGSGNMKPGESGNGKNRPDFGNGGADAPTPPDGQAPQGDMTTPDGKTRPSGGMPGLDNQGGQNNTASGSSGGKTGRGSKGGGMPGGTGGGFSVELTYTGETKTLQIPVGLKITTGMGANAKESDFTALAKDNVIAVVLEKSSDGTEKVVSVRLMS</sequence>
<feature type="compositionally biased region" description="Gly residues" evidence="1">
    <location>
        <begin position="151"/>
        <end position="173"/>
    </location>
</feature>
<dbReference type="STRING" id="258515.SAMN05192585_10360"/>
<keyword evidence="2" id="KW-0732">Signal</keyword>
<evidence type="ECO:0008006" key="5">
    <source>
        <dbReference type="Google" id="ProtNLM"/>
    </source>
</evidence>
<evidence type="ECO:0000313" key="3">
    <source>
        <dbReference type="EMBL" id="SDM67493.1"/>
    </source>
</evidence>
<organism evidence="3 4">
    <name type="scientific">Acetanaerobacterium elongatum</name>
    <dbReference type="NCBI Taxonomy" id="258515"/>
    <lineage>
        <taxon>Bacteria</taxon>
        <taxon>Bacillati</taxon>
        <taxon>Bacillota</taxon>
        <taxon>Clostridia</taxon>
        <taxon>Eubacteriales</taxon>
        <taxon>Oscillospiraceae</taxon>
        <taxon>Acetanaerobacterium</taxon>
    </lineage>
</organism>
<dbReference type="EMBL" id="FNID01000003">
    <property type="protein sequence ID" value="SDM67493.1"/>
    <property type="molecule type" value="Genomic_DNA"/>
</dbReference>
<evidence type="ECO:0000313" key="4">
    <source>
        <dbReference type="Proteomes" id="UP000199182"/>
    </source>
</evidence>
<accession>A0A1G9V5X7</accession>
<feature type="chain" id="PRO_5038966386" description="Lipoprotein" evidence="2">
    <location>
        <begin position="22"/>
        <end position="237"/>
    </location>
</feature>
<dbReference type="Proteomes" id="UP000199182">
    <property type="component" value="Unassembled WGS sequence"/>
</dbReference>
<dbReference type="PROSITE" id="PS51257">
    <property type="entry name" value="PROKAR_LIPOPROTEIN"/>
    <property type="match status" value="1"/>
</dbReference>
<protein>
    <recommendedName>
        <fullName evidence="5">Lipoprotein</fullName>
    </recommendedName>
</protein>
<evidence type="ECO:0000256" key="2">
    <source>
        <dbReference type="SAM" id="SignalP"/>
    </source>
</evidence>
<feature type="region of interest" description="Disordered" evidence="1">
    <location>
        <begin position="76"/>
        <end position="176"/>
    </location>
</feature>